<evidence type="ECO:0000313" key="3">
    <source>
        <dbReference type="EMBL" id="OAH14359.1"/>
    </source>
</evidence>
<dbReference type="STRING" id="1716141.STSP_23060"/>
<dbReference type="OrthoDB" id="4245353at2"/>
<keyword evidence="2" id="KW-1133">Transmembrane helix</keyword>
<keyword evidence="4" id="KW-1185">Reference proteome</keyword>
<gene>
    <name evidence="3" type="ORF">STSP_23060</name>
</gene>
<feature type="transmembrane region" description="Helical" evidence="2">
    <location>
        <begin position="55"/>
        <end position="75"/>
    </location>
</feature>
<feature type="transmembrane region" description="Helical" evidence="2">
    <location>
        <begin position="81"/>
        <end position="102"/>
    </location>
</feature>
<evidence type="ECO:0000256" key="1">
    <source>
        <dbReference type="SAM" id="MobiDB-lite"/>
    </source>
</evidence>
<evidence type="ECO:0000313" key="4">
    <source>
        <dbReference type="Proteomes" id="UP000077381"/>
    </source>
</evidence>
<keyword evidence="2" id="KW-0472">Membrane</keyword>
<organism evidence="3 4">
    <name type="scientific">Streptomyces jeddahensis</name>
    <dbReference type="NCBI Taxonomy" id="1716141"/>
    <lineage>
        <taxon>Bacteria</taxon>
        <taxon>Bacillati</taxon>
        <taxon>Actinomycetota</taxon>
        <taxon>Actinomycetes</taxon>
        <taxon>Kitasatosporales</taxon>
        <taxon>Streptomycetaceae</taxon>
        <taxon>Streptomyces</taxon>
    </lineage>
</organism>
<evidence type="ECO:0000256" key="2">
    <source>
        <dbReference type="SAM" id="Phobius"/>
    </source>
</evidence>
<reference evidence="3 4" key="1">
    <citation type="submission" date="2015-12" db="EMBL/GenBank/DDBJ databases">
        <title>Genome sequence of Streptomyces sp. G25.</title>
        <authorList>
            <person name="Poehlein A."/>
            <person name="Roettig A."/>
            <person name="Hiessl S."/>
            <person name="Hauschild P."/>
            <person name="Schauer J."/>
            <person name="Madkour M.H."/>
            <person name="Al-Ansari A.M."/>
            <person name="Almakishah N.H."/>
            <person name="Steinbuechel A."/>
            <person name="Daniel R."/>
        </authorList>
    </citation>
    <scope>NUCLEOTIDE SEQUENCE [LARGE SCALE GENOMIC DNA]</scope>
    <source>
        <strain evidence="4">G25(2015)</strain>
    </source>
</reference>
<comment type="caution">
    <text evidence="3">The sequence shown here is derived from an EMBL/GenBank/DDBJ whole genome shotgun (WGS) entry which is preliminary data.</text>
</comment>
<name>A0A177HUR0_9ACTN</name>
<sequence length="130" mass="13488">MTAHGGDSATRPDRTGGQPLSSGGSTEELRAQFQARGRPGLAEDRRRDARQARRMYAAFAGMVAVICLVLIVVRLGRGDAMGVWVATYAVGGGVSGVGAVLARSGRTRWALAVTCVAVALASLGDSPTFR</sequence>
<dbReference type="RefSeq" id="WP_067275555.1">
    <property type="nucleotide sequence ID" value="NZ_LOHS01000066.1"/>
</dbReference>
<dbReference type="Proteomes" id="UP000077381">
    <property type="component" value="Unassembled WGS sequence"/>
</dbReference>
<dbReference type="EMBL" id="LOHS01000066">
    <property type="protein sequence ID" value="OAH14359.1"/>
    <property type="molecule type" value="Genomic_DNA"/>
</dbReference>
<protein>
    <submittedName>
        <fullName evidence="3">Uncharacterized protein</fullName>
    </submittedName>
</protein>
<keyword evidence="2" id="KW-0812">Transmembrane</keyword>
<proteinExistence type="predicted"/>
<feature type="region of interest" description="Disordered" evidence="1">
    <location>
        <begin position="1"/>
        <end position="47"/>
    </location>
</feature>
<accession>A0A177HUR0</accession>
<dbReference type="PATRIC" id="fig|1716141.3.peg.2426"/>
<dbReference type="AlphaFoldDB" id="A0A177HUR0"/>